<sequence length="298" mass="33811">MLPCQWNINQRLARFVNDPKEFRSRLGQADALISGTFALLFFAQLYWLDSGLDIYVQEGSKADALIRYIGENKSYKLDHSYGWSDNDQHRTLTKVLIFRRIIPPGSPQIRFHLTRTSPLHSILTDCAFSTAHVNIITWNKAYYEAMEQILSKYSAHGWRTSDWVDYDQARGCNKPGIRENLRRIGDSSTWIIPLNLYKIRAARDIASTGCRICAATSATSTCEKDRHRPTAIETYTSIKIQWPTILQASTRQICNVASTEQARNITSDNHAAEIAWEAESKPLLTDTQAPKSVHASTS</sequence>
<accession>A0A9P8K8G1</accession>
<dbReference type="Proteomes" id="UP000767238">
    <property type="component" value="Unassembled WGS sequence"/>
</dbReference>
<dbReference type="AlphaFoldDB" id="A0A9P8K8G1"/>
<proteinExistence type="predicted"/>
<dbReference type="EMBL" id="JAHFYH010000010">
    <property type="protein sequence ID" value="KAH0227516.1"/>
    <property type="molecule type" value="Genomic_DNA"/>
</dbReference>
<evidence type="ECO:0000313" key="2">
    <source>
        <dbReference type="Proteomes" id="UP000767238"/>
    </source>
</evidence>
<evidence type="ECO:0000313" key="1">
    <source>
        <dbReference type="EMBL" id="KAH0227516.1"/>
    </source>
</evidence>
<organism evidence="1 2">
    <name type="scientific">Aureobasidium melanogenum</name>
    <name type="common">Aureobasidium pullulans var. melanogenum</name>
    <dbReference type="NCBI Taxonomy" id="46634"/>
    <lineage>
        <taxon>Eukaryota</taxon>
        <taxon>Fungi</taxon>
        <taxon>Dikarya</taxon>
        <taxon>Ascomycota</taxon>
        <taxon>Pezizomycotina</taxon>
        <taxon>Dothideomycetes</taxon>
        <taxon>Dothideomycetidae</taxon>
        <taxon>Dothideales</taxon>
        <taxon>Saccotheciaceae</taxon>
        <taxon>Aureobasidium</taxon>
    </lineage>
</organism>
<feature type="non-terminal residue" evidence="1">
    <location>
        <position position="298"/>
    </location>
</feature>
<reference evidence="1" key="1">
    <citation type="journal article" date="2021" name="J Fungi (Basel)">
        <title>Virulence traits and population genomics of the black yeast Aureobasidium melanogenum.</title>
        <authorList>
            <person name="Cernosa A."/>
            <person name="Sun X."/>
            <person name="Gostincar C."/>
            <person name="Fang C."/>
            <person name="Gunde-Cimerman N."/>
            <person name="Song Z."/>
        </authorList>
    </citation>
    <scope>NUCLEOTIDE SEQUENCE</scope>
    <source>
        <strain evidence="1">EXF-8016</strain>
    </source>
</reference>
<comment type="caution">
    <text evidence="1">The sequence shown here is derived from an EMBL/GenBank/DDBJ whole genome shotgun (WGS) entry which is preliminary data.</text>
</comment>
<reference evidence="1" key="2">
    <citation type="submission" date="2021-08" db="EMBL/GenBank/DDBJ databases">
        <authorList>
            <person name="Gostincar C."/>
            <person name="Sun X."/>
            <person name="Song Z."/>
            <person name="Gunde-Cimerman N."/>
        </authorList>
    </citation>
    <scope>NUCLEOTIDE SEQUENCE</scope>
    <source>
        <strain evidence="1">EXF-8016</strain>
    </source>
</reference>
<protein>
    <submittedName>
        <fullName evidence="1">Uncharacterized protein</fullName>
    </submittedName>
</protein>
<gene>
    <name evidence="1" type="ORF">KCV03_g2279</name>
</gene>
<name>A0A9P8K8G1_AURME</name>